<comment type="caution">
    <text evidence="4">The sequence shown here is derived from an EMBL/GenBank/DDBJ whole genome shotgun (WGS) entry which is preliminary data.</text>
</comment>
<keyword evidence="5" id="KW-1185">Reference proteome</keyword>
<evidence type="ECO:0000256" key="2">
    <source>
        <dbReference type="SAM" id="SignalP"/>
    </source>
</evidence>
<evidence type="ECO:0000313" key="4">
    <source>
        <dbReference type="EMBL" id="MBA2115748.1"/>
    </source>
</evidence>
<feature type="compositionally biased region" description="Polar residues" evidence="1">
    <location>
        <begin position="32"/>
        <end position="41"/>
    </location>
</feature>
<sequence length="139" mass="14864">MRALFPIMLLFLLILGCSAQSGTPSPHDRDQQGSANSAEEATSTIDQFIAALDSDDGQDFAVKTSIDDDGRTESFWVTGVTFDSGQFTGTVEGDAALVSSIQTGQAWTVSEGDVLDWKYLRNGKIYGNYSEPAQNGSSP</sequence>
<dbReference type="EMBL" id="JABRWO010000007">
    <property type="protein sequence ID" value="MBA2115748.1"/>
    <property type="molecule type" value="Genomic_DNA"/>
</dbReference>
<gene>
    <name evidence="4" type="ORF">HOV93_29330</name>
</gene>
<feature type="domain" description="DUF2314" evidence="3">
    <location>
        <begin position="37"/>
        <end position="129"/>
    </location>
</feature>
<dbReference type="RefSeq" id="WP_207397167.1">
    <property type="nucleotide sequence ID" value="NZ_JABRWO010000007.1"/>
</dbReference>
<evidence type="ECO:0000313" key="5">
    <source>
        <dbReference type="Proteomes" id="UP000551616"/>
    </source>
</evidence>
<accession>A0A7V9A7Y6</accession>
<dbReference type="InterPro" id="IPR018756">
    <property type="entry name" value="DUF2314"/>
</dbReference>
<keyword evidence="2" id="KW-0732">Signal</keyword>
<name>A0A7V9A7Y6_9BACT</name>
<organism evidence="4 5">
    <name type="scientific">Bremerella alba</name>
    <dbReference type="NCBI Taxonomy" id="980252"/>
    <lineage>
        <taxon>Bacteria</taxon>
        <taxon>Pseudomonadati</taxon>
        <taxon>Planctomycetota</taxon>
        <taxon>Planctomycetia</taxon>
        <taxon>Pirellulales</taxon>
        <taxon>Pirellulaceae</taxon>
        <taxon>Bremerella</taxon>
    </lineage>
</organism>
<feature type="region of interest" description="Disordered" evidence="1">
    <location>
        <begin position="22"/>
        <end position="41"/>
    </location>
</feature>
<dbReference type="Pfam" id="PF10077">
    <property type="entry name" value="DUF2314"/>
    <property type="match status" value="1"/>
</dbReference>
<evidence type="ECO:0000259" key="3">
    <source>
        <dbReference type="Pfam" id="PF10077"/>
    </source>
</evidence>
<proteinExistence type="predicted"/>
<protein>
    <recommendedName>
        <fullName evidence="3">DUF2314 domain-containing protein</fullName>
    </recommendedName>
</protein>
<dbReference type="AlphaFoldDB" id="A0A7V9A7Y6"/>
<evidence type="ECO:0000256" key="1">
    <source>
        <dbReference type="SAM" id="MobiDB-lite"/>
    </source>
</evidence>
<feature type="signal peptide" evidence="2">
    <location>
        <begin position="1"/>
        <end position="21"/>
    </location>
</feature>
<reference evidence="4 5" key="1">
    <citation type="submission" date="2020-05" db="EMBL/GenBank/DDBJ databases">
        <title>Bremerella alba sp. nov., a novel planctomycete isolated from the surface of the macroalga Fucus spiralis.</title>
        <authorList>
            <person name="Godinho O."/>
            <person name="Botelho R."/>
            <person name="Albuquerque L."/>
            <person name="Wiegand S."/>
            <person name="Da Costa M.S."/>
            <person name="Lobo-Da-Cunha A."/>
            <person name="Jogler C."/>
            <person name="Lage O.M."/>
        </authorList>
    </citation>
    <scope>NUCLEOTIDE SEQUENCE [LARGE SCALE GENOMIC DNA]</scope>
    <source>
        <strain evidence="4 5">FF15</strain>
    </source>
</reference>
<feature type="chain" id="PRO_5031540066" description="DUF2314 domain-containing protein" evidence="2">
    <location>
        <begin position="22"/>
        <end position="139"/>
    </location>
</feature>
<dbReference type="PROSITE" id="PS51257">
    <property type="entry name" value="PROKAR_LIPOPROTEIN"/>
    <property type="match status" value="1"/>
</dbReference>
<dbReference type="Proteomes" id="UP000551616">
    <property type="component" value="Unassembled WGS sequence"/>
</dbReference>